<dbReference type="InterPro" id="IPR013201">
    <property type="entry name" value="Prot_inhib_I29"/>
</dbReference>
<comment type="caution">
    <text evidence="3">The sequence shown here is derived from an EMBL/GenBank/DDBJ whole genome shotgun (WGS) entry which is preliminary data.</text>
</comment>
<name>A0ABR2M9Q4_9ASPA</name>
<evidence type="ECO:0000313" key="4">
    <source>
        <dbReference type="Proteomes" id="UP001412067"/>
    </source>
</evidence>
<proteinExistence type="predicted"/>
<evidence type="ECO:0000313" key="3">
    <source>
        <dbReference type="EMBL" id="KAK8960622.1"/>
    </source>
</evidence>
<gene>
    <name evidence="3" type="ORF">KSP40_PGU001351</name>
</gene>
<organism evidence="3 4">
    <name type="scientific">Platanthera guangdongensis</name>
    <dbReference type="NCBI Taxonomy" id="2320717"/>
    <lineage>
        <taxon>Eukaryota</taxon>
        <taxon>Viridiplantae</taxon>
        <taxon>Streptophyta</taxon>
        <taxon>Embryophyta</taxon>
        <taxon>Tracheophyta</taxon>
        <taxon>Spermatophyta</taxon>
        <taxon>Magnoliopsida</taxon>
        <taxon>Liliopsida</taxon>
        <taxon>Asparagales</taxon>
        <taxon>Orchidaceae</taxon>
        <taxon>Orchidoideae</taxon>
        <taxon>Orchideae</taxon>
        <taxon>Orchidinae</taxon>
        <taxon>Platanthera</taxon>
    </lineage>
</organism>
<dbReference type="InterPro" id="IPR038765">
    <property type="entry name" value="Papain-like_cys_pep_sf"/>
</dbReference>
<evidence type="ECO:0000256" key="1">
    <source>
        <dbReference type="SAM" id="SignalP"/>
    </source>
</evidence>
<keyword evidence="4" id="KW-1185">Reference proteome</keyword>
<dbReference type="SUPFAM" id="SSF54001">
    <property type="entry name" value="Cysteine proteinases"/>
    <property type="match status" value="1"/>
</dbReference>
<dbReference type="Pfam" id="PF08246">
    <property type="entry name" value="Inhibitor_I29"/>
    <property type="match status" value="1"/>
</dbReference>
<dbReference type="Gene3D" id="1.10.287.2250">
    <property type="match status" value="1"/>
</dbReference>
<feature type="domain" description="Cathepsin propeptide inhibitor" evidence="2">
    <location>
        <begin position="29"/>
        <end position="86"/>
    </location>
</feature>
<accession>A0ABR2M9Q4</accession>
<evidence type="ECO:0000259" key="2">
    <source>
        <dbReference type="SMART" id="SM00848"/>
    </source>
</evidence>
<keyword evidence="1" id="KW-0732">Signal</keyword>
<dbReference type="Proteomes" id="UP001412067">
    <property type="component" value="Unassembled WGS sequence"/>
</dbReference>
<dbReference type="EMBL" id="JBBWWR010000010">
    <property type="protein sequence ID" value="KAK8960622.1"/>
    <property type="molecule type" value="Genomic_DNA"/>
</dbReference>
<protein>
    <submittedName>
        <fullName evidence="3">Cysteine proteinase</fullName>
    </submittedName>
</protein>
<dbReference type="SMART" id="SM00848">
    <property type="entry name" value="Inhibitor_I29"/>
    <property type="match status" value="1"/>
</dbReference>
<feature type="chain" id="PRO_5047247028" evidence="1">
    <location>
        <begin position="21"/>
        <end position="172"/>
    </location>
</feature>
<reference evidence="3 4" key="1">
    <citation type="journal article" date="2022" name="Nat. Plants">
        <title>Genomes of leafy and leafless Platanthera orchids illuminate the evolution of mycoheterotrophy.</title>
        <authorList>
            <person name="Li M.H."/>
            <person name="Liu K.W."/>
            <person name="Li Z."/>
            <person name="Lu H.C."/>
            <person name="Ye Q.L."/>
            <person name="Zhang D."/>
            <person name="Wang J.Y."/>
            <person name="Li Y.F."/>
            <person name="Zhong Z.M."/>
            <person name="Liu X."/>
            <person name="Yu X."/>
            <person name="Liu D.K."/>
            <person name="Tu X.D."/>
            <person name="Liu B."/>
            <person name="Hao Y."/>
            <person name="Liao X.Y."/>
            <person name="Jiang Y.T."/>
            <person name="Sun W.H."/>
            <person name="Chen J."/>
            <person name="Chen Y.Q."/>
            <person name="Ai Y."/>
            <person name="Zhai J.W."/>
            <person name="Wu S.S."/>
            <person name="Zhou Z."/>
            <person name="Hsiao Y.Y."/>
            <person name="Wu W.L."/>
            <person name="Chen Y.Y."/>
            <person name="Lin Y.F."/>
            <person name="Hsu J.L."/>
            <person name="Li C.Y."/>
            <person name="Wang Z.W."/>
            <person name="Zhao X."/>
            <person name="Zhong W.Y."/>
            <person name="Ma X.K."/>
            <person name="Ma L."/>
            <person name="Huang J."/>
            <person name="Chen G.Z."/>
            <person name="Huang M.Z."/>
            <person name="Huang L."/>
            <person name="Peng D.H."/>
            <person name="Luo Y.B."/>
            <person name="Zou S.Q."/>
            <person name="Chen S.P."/>
            <person name="Lan S."/>
            <person name="Tsai W.C."/>
            <person name="Van de Peer Y."/>
            <person name="Liu Z.J."/>
        </authorList>
    </citation>
    <scope>NUCLEOTIDE SEQUENCE [LARGE SCALE GENOMIC DNA]</scope>
    <source>
        <strain evidence="3">Lor288</strain>
    </source>
</reference>
<sequence>MHLMIYTILFFLLFFPPSSSSSSPNSGLFESWCLRHGRLYASESEKLARLRVFEENLAFVKTHNSAANSTYSLALNAFADLTPHEFRAARLGLTRGLNCQLLNSSAARAVAAWRFSGELLPPSPTLLIGGRRGPSPKSRIREAVGMQFPMCSIEGAFKVLVGLLLPLAQLRE</sequence>
<feature type="signal peptide" evidence="1">
    <location>
        <begin position="1"/>
        <end position="20"/>
    </location>
</feature>